<dbReference type="SUPFAM" id="SSF82693">
    <property type="entry name" value="Multidrug efflux transporter AcrB pore domain, PN1, PN2, PC1 and PC2 subdomains"/>
    <property type="match status" value="3"/>
</dbReference>
<dbReference type="Proteomes" id="UP000199675">
    <property type="component" value="Unassembled WGS sequence"/>
</dbReference>
<feature type="transmembrane region" description="Helical" evidence="9">
    <location>
        <begin position="434"/>
        <end position="458"/>
    </location>
</feature>
<dbReference type="FunFam" id="1.20.1640.10:FF:000001">
    <property type="entry name" value="Efflux pump membrane transporter"/>
    <property type="match status" value="1"/>
</dbReference>
<dbReference type="FunFam" id="3.30.70.1430:FF:000002">
    <property type="entry name" value="Efflux pump membrane transporter"/>
    <property type="match status" value="1"/>
</dbReference>
<feature type="transmembrane region" description="Helical" evidence="9">
    <location>
        <begin position="366"/>
        <end position="387"/>
    </location>
</feature>
<dbReference type="FunFam" id="3.30.70.1430:FF:000001">
    <property type="entry name" value="Efflux pump membrane transporter"/>
    <property type="match status" value="1"/>
</dbReference>
<evidence type="ECO:0000256" key="9">
    <source>
        <dbReference type="RuleBase" id="RU364070"/>
    </source>
</evidence>
<feature type="transmembrane region" description="Helical" evidence="9">
    <location>
        <begin position="872"/>
        <end position="889"/>
    </location>
</feature>
<comment type="subcellular location">
    <subcellularLocation>
        <location evidence="1 9">Cell inner membrane</location>
        <topology evidence="1 9">Multi-pass membrane protein</topology>
    </subcellularLocation>
</comment>
<dbReference type="Pfam" id="PF00873">
    <property type="entry name" value="ACR_tran"/>
    <property type="match status" value="1"/>
</dbReference>
<sequence>MARFFIDRPIFAWVIAIVLMLAGALSISGLPVEQYPTVAPPEVTISATYPGASSEAVEDSVTQVIEQEMNGIDNLLYMSSNSDSQGNATVSLTFAAGTDPDIAQVQVQNKLQLATPSLPAVVQQQGVQVTKSSDSFLMVLAFTSSDGSLDRDDLADFVASNLQDPISRTQGVGQVQLFGAPYAMRVWLDPNRLNEYRLTPADVTQAIEVQNNQVTGGQLGGAPMVESQQMNASIVVQTLLETPEEFGNILIRVTSDGAEVRLRDVARIELGAENYAIKGRFNGKPAAGLGINLASGANALDTAERVRARIAELSPYFPDSLEVAYPYDTTPFVEISIWEVVKTLLEGIVLVFVVMYLFLQNFRATLIPTIAVPVVLLGTFAVLFAFGFSVNTLTMFGMVLAIGLLVDDAIVVVENVERVMAEEGLSPLEATRKSMGQITGALVGIALVLSAVFVPMAFFPGSTGAIYRQFSITIVSAMALSVLVALILTPALCATMLKPHKGDHQSKGGFFGWFNRSFDAVAGRYQGRVEKILGRRGRYLLMYVVIVAALAFSFMRLPSAFLPDEDQGILLAQVQLPVGSTQFQTLDVLKKLENHFMENEAEAVESVFTVAGFSFAGQGQNSGLAFVRLKDWEERDLDRNGVDAIIGRAMGAFSEVREAIIFALNPPSIPELGVASGFDFQLQDRGARGHEALMEATNTLLAKANQHPALSQVRYNGLPDAPLYRLDVDRQKARAMGVSLNDINTTLAVAWGSSYVNDFVDRGRIKRVFVQADVEYRMLPTDIDNWYVRNGDGDMVPFSSFASGEWSYGPQQLQRYNGVSAVSIQGGAAAGMSTGDAMAVMEQLAAELPGGFGFEWTGLSYQERQSGNQAPALYALSLIVVFLCLAALYESWSIPFAVMLVVPLGVIGAVLAATLRGLENDVFFQVGLLTTIGLSAKNAILIAEFALELEMKGRGLLQATLEAVRLRLRPILMTSLAFMLGVTPLMISTGAGSGARNAIGTGVFGGMLTATVLAIFFIPLFYVMVRRLSGVPLTAAASAAKGHPVQDELQEGKA</sequence>
<dbReference type="GO" id="GO:0042910">
    <property type="term" value="F:xenobiotic transmembrane transporter activity"/>
    <property type="evidence" value="ECO:0007669"/>
    <property type="project" value="TreeGrafter"/>
</dbReference>
<dbReference type="SUPFAM" id="SSF82866">
    <property type="entry name" value="Multidrug efflux transporter AcrB transmembrane domain"/>
    <property type="match status" value="2"/>
</dbReference>
<name>A0A1H2SQG3_9GAMM</name>
<dbReference type="InterPro" id="IPR004764">
    <property type="entry name" value="MdtF-like"/>
</dbReference>
<protein>
    <recommendedName>
        <fullName evidence="9">Efflux pump membrane transporter</fullName>
    </recommendedName>
</protein>
<comment type="caution">
    <text evidence="9">Lacks conserved residue(s) required for the propagation of feature annotation.</text>
</comment>
<dbReference type="GO" id="GO:0015562">
    <property type="term" value="F:efflux transmembrane transporter activity"/>
    <property type="evidence" value="ECO:0007669"/>
    <property type="project" value="InterPro"/>
</dbReference>
<reference evidence="10 11" key="1">
    <citation type="submission" date="2016-10" db="EMBL/GenBank/DDBJ databases">
        <authorList>
            <person name="de Groot N.N."/>
        </authorList>
    </citation>
    <scope>NUCLEOTIDE SEQUENCE [LARGE SCALE GENOMIC DNA]</scope>
    <source>
        <strain evidence="10 11">CGMCC 1.7059</strain>
    </source>
</reference>
<feature type="transmembrane region" description="Helical" evidence="9">
    <location>
        <begin position="896"/>
        <end position="916"/>
    </location>
</feature>
<dbReference type="RefSeq" id="WP_091811562.1">
    <property type="nucleotide sequence ID" value="NZ_FNNE01000002.1"/>
</dbReference>
<dbReference type="Gene3D" id="3.30.70.1430">
    <property type="entry name" value="Multidrug efflux transporter AcrB pore domain"/>
    <property type="match status" value="2"/>
</dbReference>
<dbReference type="FunFam" id="3.30.2090.10:FF:000002">
    <property type="entry name" value="Efflux pump membrane transporter"/>
    <property type="match status" value="1"/>
</dbReference>
<accession>A0A1H2SQG3</accession>
<evidence type="ECO:0000256" key="1">
    <source>
        <dbReference type="ARBA" id="ARBA00004429"/>
    </source>
</evidence>
<evidence type="ECO:0000256" key="2">
    <source>
        <dbReference type="ARBA" id="ARBA00010942"/>
    </source>
</evidence>
<feature type="transmembrane region" description="Helical" evidence="9">
    <location>
        <begin position="540"/>
        <end position="557"/>
    </location>
</feature>
<dbReference type="PRINTS" id="PR00702">
    <property type="entry name" value="ACRIFLAVINRP"/>
</dbReference>
<evidence type="ECO:0000313" key="10">
    <source>
        <dbReference type="EMBL" id="SDW33840.1"/>
    </source>
</evidence>
<evidence type="ECO:0000256" key="6">
    <source>
        <dbReference type="ARBA" id="ARBA00022692"/>
    </source>
</evidence>
<keyword evidence="11" id="KW-1185">Reference proteome</keyword>
<feature type="transmembrane region" description="Helical" evidence="9">
    <location>
        <begin position="999"/>
        <end position="1023"/>
    </location>
</feature>
<evidence type="ECO:0000256" key="5">
    <source>
        <dbReference type="ARBA" id="ARBA00022519"/>
    </source>
</evidence>
<evidence type="ECO:0000313" key="11">
    <source>
        <dbReference type="Proteomes" id="UP000199675"/>
    </source>
</evidence>
<dbReference type="PANTHER" id="PTHR32063:SF13">
    <property type="entry name" value="MULTIDRUG EFFLUX PUMP SUBUNIT ACRB-RELATED"/>
    <property type="match status" value="1"/>
</dbReference>
<dbReference type="GO" id="GO:0005886">
    <property type="term" value="C:plasma membrane"/>
    <property type="evidence" value="ECO:0007669"/>
    <property type="project" value="UniProtKB-SubCell"/>
</dbReference>
<dbReference type="FunFam" id="3.30.2090.10:FF:000001">
    <property type="entry name" value="Efflux pump membrane transporter"/>
    <property type="match status" value="1"/>
</dbReference>
<feature type="transmembrane region" description="Helical" evidence="9">
    <location>
        <begin position="968"/>
        <end position="987"/>
    </location>
</feature>
<proteinExistence type="inferred from homology"/>
<dbReference type="PANTHER" id="PTHR32063">
    <property type="match status" value="1"/>
</dbReference>
<evidence type="ECO:0000256" key="8">
    <source>
        <dbReference type="ARBA" id="ARBA00023136"/>
    </source>
</evidence>
<keyword evidence="5 9" id="KW-0997">Cell inner membrane</keyword>
<dbReference type="SUPFAM" id="SSF82714">
    <property type="entry name" value="Multidrug efflux transporter AcrB TolC docking domain, DN and DC subdomains"/>
    <property type="match status" value="2"/>
</dbReference>
<evidence type="ECO:0000256" key="4">
    <source>
        <dbReference type="ARBA" id="ARBA00022475"/>
    </source>
</evidence>
<gene>
    <name evidence="10" type="ORF">SAMN04487960_102200</name>
</gene>
<dbReference type="Gene3D" id="3.30.70.1440">
    <property type="entry name" value="Multidrug efflux transporter AcrB pore domain"/>
    <property type="match status" value="1"/>
</dbReference>
<dbReference type="Gene3D" id="3.30.2090.10">
    <property type="entry name" value="Multidrug efflux transporter AcrB TolC docking domain, DN and DC subdomains"/>
    <property type="match status" value="2"/>
</dbReference>
<feature type="transmembrane region" description="Helical" evidence="9">
    <location>
        <begin position="922"/>
        <end position="947"/>
    </location>
</feature>
<keyword evidence="6 9" id="KW-0812">Transmembrane</keyword>
<keyword evidence="8 9" id="KW-0472">Membrane</keyword>
<dbReference type="GO" id="GO:0009636">
    <property type="term" value="P:response to toxic substance"/>
    <property type="evidence" value="ECO:0007669"/>
    <property type="project" value="UniProtKB-ARBA"/>
</dbReference>
<keyword evidence="3 9" id="KW-0813">Transport</keyword>
<comment type="similarity">
    <text evidence="2 9">Belongs to the resistance-nodulation-cell division (RND) (TC 2.A.6) family.</text>
</comment>
<evidence type="ECO:0000256" key="7">
    <source>
        <dbReference type="ARBA" id="ARBA00022989"/>
    </source>
</evidence>
<dbReference type="Gene3D" id="1.20.1640.10">
    <property type="entry name" value="Multidrug efflux transporter AcrB transmembrane domain"/>
    <property type="match status" value="2"/>
</dbReference>
<dbReference type="Gene3D" id="3.30.70.1320">
    <property type="entry name" value="Multidrug efflux transporter AcrB pore domain like"/>
    <property type="match status" value="1"/>
</dbReference>
<dbReference type="AlphaFoldDB" id="A0A1H2SQG3"/>
<dbReference type="OrthoDB" id="9757904at2"/>
<dbReference type="NCBIfam" id="NF000282">
    <property type="entry name" value="RND_permease_1"/>
    <property type="match status" value="1"/>
</dbReference>
<dbReference type="NCBIfam" id="TIGR00915">
    <property type="entry name" value="2A0602"/>
    <property type="match status" value="1"/>
</dbReference>
<organism evidence="10 11">
    <name type="scientific">Marinobacter mobilis</name>
    <dbReference type="NCBI Taxonomy" id="488533"/>
    <lineage>
        <taxon>Bacteria</taxon>
        <taxon>Pseudomonadati</taxon>
        <taxon>Pseudomonadota</taxon>
        <taxon>Gammaproteobacteria</taxon>
        <taxon>Pseudomonadales</taxon>
        <taxon>Marinobacteraceae</taxon>
        <taxon>Marinobacter</taxon>
    </lineage>
</organism>
<feature type="transmembrane region" description="Helical" evidence="9">
    <location>
        <begin position="340"/>
        <end position="359"/>
    </location>
</feature>
<evidence type="ECO:0000256" key="3">
    <source>
        <dbReference type="ARBA" id="ARBA00022448"/>
    </source>
</evidence>
<feature type="transmembrane region" description="Helical" evidence="9">
    <location>
        <begin position="470"/>
        <end position="497"/>
    </location>
</feature>
<dbReference type="FunFam" id="1.20.1640.10:FF:000002">
    <property type="entry name" value="Efflux pump membrane transporter"/>
    <property type="match status" value="1"/>
</dbReference>
<dbReference type="STRING" id="488533.SAMN04487960_102200"/>
<keyword evidence="4" id="KW-1003">Cell membrane</keyword>
<dbReference type="EMBL" id="FNNE01000002">
    <property type="protein sequence ID" value="SDW33840.1"/>
    <property type="molecule type" value="Genomic_DNA"/>
</dbReference>
<dbReference type="InterPro" id="IPR001036">
    <property type="entry name" value="Acrflvin-R"/>
</dbReference>
<keyword evidence="7 9" id="KW-1133">Transmembrane helix</keyword>
<dbReference type="InterPro" id="IPR027463">
    <property type="entry name" value="AcrB_DN_DC_subdom"/>
</dbReference>